<dbReference type="EMBL" id="JARAVY010000005">
    <property type="protein sequence ID" value="MDX2910275.1"/>
    <property type="molecule type" value="Genomic_DNA"/>
</dbReference>
<dbReference type="Gene3D" id="1.10.443.10">
    <property type="entry name" value="Intergrase catalytic core"/>
    <property type="match status" value="1"/>
</dbReference>
<dbReference type="PANTHER" id="PTHR30349:SF64">
    <property type="entry name" value="PROPHAGE INTEGRASE INTD-RELATED"/>
    <property type="match status" value="1"/>
</dbReference>
<keyword evidence="2" id="KW-0233">DNA recombination</keyword>
<evidence type="ECO:0000256" key="2">
    <source>
        <dbReference type="ARBA" id="ARBA00023172"/>
    </source>
</evidence>
<comment type="caution">
    <text evidence="5">The sequence shown here is derived from an EMBL/GenBank/DDBJ whole genome shotgun (WGS) entry which is preliminary data.</text>
</comment>
<dbReference type="InterPro" id="IPR013762">
    <property type="entry name" value="Integrase-like_cat_sf"/>
</dbReference>
<dbReference type="InterPro" id="IPR010998">
    <property type="entry name" value="Integrase_recombinase_N"/>
</dbReference>
<dbReference type="RefSeq" id="WP_267299018.1">
    <property type="nucleotide sequence ID" value="NZ_JAGJBZ010000001.1"/>
</dbReference>
<dbReference type="InterPro" id="IPR011010">
    <property type="entry name" value="DNA_brk_join_enz"/>
</dbReference>
<accession>A0ABU4L4L4</accession>
<dbReference type="SUPFAM" id="SSF56349">
    <property type="entry name" value="DNA breaking-rejoining enzymes"/>
    <property type="match status" value="1"/>
</dbReference>
<evidence type="ECO:0000259" key="4">
    <source>
        <dbReference type="PROSITE" id="PS51900"/>
    </source>
</evidence>
<dbReference type="PROSITE" id="PS51900">
    <property type="entry name" value="CB"/>
    <property type="match status" value="1"/>
</dbReference>
<dbReference type="Gene3D" id="1.10.150.130">
    <property type="match status" value="1"/>
</dbReference>
<gene>
    <name evidence="5" type="ORF">PV517_16365</name>
</gene>
<dbReference type="InterPro" id="IPR050090">
    <property type="entry name" value="Tyrosine_recombinase_XerCD"/>
</dbReference>
<evidence type="ECO:0000256" key="1">
    <source>
        <dbReference type="ARBA" id="ARBA00023125"/>
    </source>
</evidence>
<sequence length="500" mass="57521">MSIMGWRVHFTRRDPAWPREATPFIREFSALFSGLDQRLDELGVPEGQPFLISPAGQYDVALNRYFSVWLASSPWNTQAAHARDLRTYFDFLWFGRGRRDWRDASMDDRAAYEWWRRRDEHGPRVEDSSWDREVSTVNQFYLWAIEQDLVRANPIRQRAAAAWSPWARGSGGGTVRQVPAEASHTGPRREVKWLPPLSYRLWRNVGLCGFDATEMPRRAFRGRWAARNVAYADAMIRTGLRLCEHSALTVFELPELPPPGAGIVNARAMLPHVISKGRSGRAVYWPVSVLRDVRDYMEWDRTEMLDYGRARGFYTPTRRSLLVEDPAVPRVRMGGRWVPVARLDAAERRRLLVATRDGGWAPAMVWLNQWGLPMTVSGWKQVFADANNRCRAQDVGVAATPHMLRHSYAVTTLELLWRGHLQALGDMNEQQRLTYQRVFGDPLNWVRIRLGHRSATTTAVYLHTLQELEMRTRLELVPEGAWEPAGFSEEGWLERSAVAA</sequence>
<reference evidence="5 6" key="1">
    <citation type="journal article" date="2023" name="Microb. Genom.">
        <title>Mesoterricola silvestris gen. nov., sp. nov., Mesoterricola sediminis sp. nov., Geothrix oryzae sp. nov., Geothrix edaphica sp. nov., Geothrix rubra sp. nov., and Geothrix limicola sp. nov., six novel members of Acidobacteriota isolated from soils.</title>
        <authorList>
            <person name="Weisberg A.J."/>
            <person name="Pearce E."/>
            <person name="Kramer C.G."/>
            <person name="Chang J.H."/>
            <person name="Clarke C.R."/>
        </authorList>
    </citation>
    <scope>NUCLEOTIDE SEQUENCE [LARGE SCALE GENOMIC DNA]</scope>
    <source>
        <strain evidence="5 6">NRRL_B-2795</strain>
    </source>
</reference>
<proteinExistence type="predicted"/>
<evidence type="ECO:0000313" key="5">
    <source>
        <dbReference type="EMBL" id="MDX2910275.1"/>
    </source>
</evidence>
<keyword evidence="1 3" id="KW-0238">DNA-binding</keyword>
<keyword evidence="6" id="KW-1185">Reference proteome</keyword>
<dbReference type="InterPro" id="IPR044068">
    <property type="entry name" value="CB"/>
</dbReference>
<dbReference type="PANTHER" id="PTHR30349">
    <property type="entry name" value="PHAGE INTEGRASE-RELATED"/>
    <property type="match status" value="1"/>
</dbReference>
<evidence type="ECO:0000256" key="3">
    <source>
        <dbReference type="PROSITE-ProRule" id="PRU01248"/>
    </source>
</evidence>
<dbReference type="Proteomes" id="UP001271723">
    <property type="component" value="Unassembled WGS sequence"/>
</dbReference>
<organism evidence="5 6">
    <name type="scientific">Streptomyces griseiscabiei</name>
    <dbReference type="NCBI Taxonomy" id="2993540"/>
    <lineage>
        <taxon>Bacteria</taxon>
        <taxon>Bacillati</taxon>
        <taxon>Actinomycetota</taxon>
        <taxon>Actinomycetes</taxon>
        <taxon>Kitasatosporales</taxon>
        <taxon>Streptomycetaceae</taxon>
        <taxon>Streptomyces</taxon>
    </lineage>
</organism>
<evidence type="ECO:0000313" key="6">
    <source>
        <dbReference type="Proteomes" id="UP001271723"/>
    </source>
</evidence>
<feature type="domain" description="Core-binding (CB)" evidence="4">
    <location>
        <begin position="66"/>
        <end position="145"/>
    </location>
</feature>
<name>A0ABU4L4L4_9ACTN</name>
<protein>
    <submittedName>
        <fullName evidence="5">Site-specific integrase</fullName>
    </submittedName>
</protein>